<name>A2FFI0_TRIV3</name>
<feature type="compositionally biased region" description="Polar residues" evidence="1">
    <location>
        <begin position="239"/>
        <end position="254"/>
    </location>
</feature>
<feature type="region of interest" description="Disordered" evidence="1">
    <location>
        <begin position="178"/>
        <end position="262"/>
    </location>
</feature>
<dbReference type="VEuPathDB" id="TrichDB:TVAGG3_0545320"/>
<keyword evidence="4" id="KW-1185">Reference proteome</keyword>
<dbReference type="KEGG" id="tva:4754120"/>
<dbReference type="AlphaFoldDB" id="A2FFI0"/>
<sequence>MSKIEKILGPNLLKDMKYETFAGTASYTISTKVTRFKYPNSLTDSLKISNKFIVFQIYKRIGENVCIVLNMKNDNDDTLKVQFAGQTKSVRTSQSITSDIIDVPDNTWTNVCFDLEYIMSKYFDNNVFKSLVSFEIIPTCHIRNVFSIPFQLLPENNGNDLPDAVKYNGLSSVTILVGERREQTSQKERTSRIPIRRKIPATPQYNRAQHTVEDTKPAAFTKKIEDDSEEEEETESSDAFGSSPSKQLFQTPNTPDIDDSEEEMELIYLEALGCYYCPSNQQYYQVDESKV</sequence>
<dbReference type="EMBL" id="DS113763">
    <property type="protein sequence ID" value="EAX96350.1"/>
    <property type="molecule type" value="Genomic_DNA"/>
</dbReference>
<evidence type="ECO:0000259" key="2">
    <source>
        <dbReference type="Pfam" id="PF05018"/>
    </source>
</evidence>
<proteinExistence type="predicted"/>
<feature type="compositionally biased region" description="Acidic residues" evidence="1">
    <location>
        <begin position="226"/>
        <end position="236"/>
    </location>
</feature>
<dbReference type="Proteomes" id="UP000001542">
    <property type="component" value="Unassembled WGS sequence"/>
</dbReference>
<dbReference type="InterPro" id="IPR007714">
    <property type="entry name" value="CFA20_dom"/>
</dbReference>
<feature type="domain" description="CFA20" evidence="2">
    <location>
        <begin position="34"/>
        <end position="147"/>
    </location>
</feature>
<dbReference type="InParanoid" id="A2FFI0"/>
<reference evidence="3" key="2">
    <citation type="journal article" date="2007" name="Science">
        <title>Draft genome sequence of the sexually transmitted pathogen Trichomonas vaginalis.</title>
        <authorList>
            <person name="Carlton J.M."/>
            <person name="Hirt R.P."/>
            <person name="Silva J.C."/>
            <person name="Delcher A.L."/>
            <person name="Schatz M."/>
            <person name="Zhao Q."/>
            <person name="Wortman J.R."/>
            <person name="Bidwell S.L."/>
            <person name="Alsmark U.C.M."/>
            <person name="Besteiro S."/>
            <person name="Sicheritz-Ponten T."/>
            <person name="Noel C.J."/>
            <person name="Dacks J.B."/>
            <person name="Foster P.G."/>
            <person name="Simillion C."/>
            <person name="Van de Peer Y."/>
            <person name="Miranda-Saavedra D."/>
            <person name="Barton G.J."/>
            <person name="Westrop G.D."/>
            <person name="Mueller S."/>
            <person name="Dessi D."/>
            <person name="Fiori P.L."/>
            <person name="Ren Q."/>
            <person name="Paulsen I."/>
            <person name="Zhang H."/>
            <person name="Bastida-Corcuera F.D."/>
            <person name="Simoes-Barbosa A."/>
            <person name="Brown M.T."/>
            <person name="Hayes R.D."/>
            <person name="Mukherjee M."/>
            <person name="Okumura C.Y."/>
            <person name="Schneider R."/>
            <person name="Smith A.J."/>
            <person name="Vanacova S."/>
            <person name="Villalvazo M."/>
            <person name="Haas B.J."/>
            <person name="Pertea M."/>
            <person name="Feldblyum T.V."/>
            <person name="Utterback T.R."/>
            <person name="Shu C.L."/>
            <person name="Osoegawa K."/>
            <person name="de Jong P.J."/>
            <person name="Hrdy I."/>
            <person name="Horvathova L."/>
            <person name="Zubacova Z."/>
            <person name="Dolezal P."/>
            <person name="Malik S.B."/>
            <person name="Logsdon J.M. Jr."/>
            <person name="Henze K."/>
            <person name="Gupta A."/>
            <person name="Wang C.C."/>
            <person name="Dunne R.L."/>
            <person name="Upcroft J.A."/>
            <person name="Upcroft P."/>
            <person name="White O."/>
            <person name="Salzberg S.L."/>
            <person name="Tang P."/>
            <person name="Chiu C.-H."/>
            <person name="Lee Y.-S."/>
            <person name="Embley T.M."/>
            <person name="Coombs G.H."/>
            <person name="Mottram J.C."/>
            <person name="Tachezy J."/>
            <person name="Fraser-Liggett C.M."/>
            <person name="Johnson P.J."/>
        </authorList>
    </citation>
    <scope>NUCLEOTIDE SEQUENCE [LARGE SCALE GENOMIC DNA]</scope>
    <source>
        <strain evidence="3">G3</strain>
    </source>
</reference>
<reference evidence="3" key="1">
    <citation type="submission" date="2006-10" db="EMBL/GenBank/DDBJ databases">
        <authorList>
            <person name="Amadeo P."/>
            <person name="Zhao Q."/>
            <person name="Wortman J."/>
            <person name="Fraser-Liggett C."/>
            <person name="Carlton J."/>
        </authorList>
    </citation>
    <scope>NUCLEOTIDE SEQUENCE</scope>
    <source>
        <strain evidence="3">G3</strain>
    </source>
</reference>
<gene>
    <name evidence="3" type="ORF">TVAG_066470</name>
</gene>
<dbReference type="RefSeq" id="XP_001309280.1">
    <property type="nucleotide sequence ID" value="XM_001309279.1"/>
</dbReference>
<dbReference type="Pfam" id="PF05018">
    <property type="entry name" value="CFA20_dom"/>
    <property type="match status" value="1"/>
</dbReference>
<dbReference type="VEuPathDB" id="TrichDB:TVAG_066470"/>
<accession>A2FFI0</accession>
<organism evidence="3 4">
    <name type="scientific">Trichomonas vaginalis (strain ATCC PRA-98 / G3)</name>
    <dbReference type="NCBI Taxonomy" id="412133"/>
    <lineage>
        <taxon>Eukaryota</taxon>
        <taxon>Metamonada</taxon>
        <taxon>Parabasalia</taxon>
        <taxon>Trichomonadida</taxon>
        <taxon>Trichomonadidae</taxon>
        <taxon>Trichomonas</taxon>
    </lineage>
</organism>
<evidence type="ECO:0000313" key="3">
    <source>
        <dbReference type="EMBL" id="EAX96350.1"/>
    </source>
</evidence>
<feature type="compositionally biased region" description="Basic and acidic residues" evidence="1">
    <location>
        <begin position="178"/>
        <end position="191"/>
    </location>
</feature>
<evidence type="ECO:0000313" key="4">
    <source>
        <dbReference type="Proteomes" id="UP000001542"/>
    </source>
</evidence>
<protein>
    <recommendedName>
        <fullName evidence="2">CFA20 domain-containing protein</fullName>
    </recommendedName>
</protein>
<evidence type="ECO:0000256" key="1">
    <source>
        <dbReference type="SAM" id="MobiDB-lite"/>
    </source>
</evidence>